<evidence type="ECO:0000313" key="2">
    <source>
        <dbReference type="EMBL" id="JAD83801.1"/>
    </source>
</evidence>
<sequence>MVTEVNSFQTLQQHPLPPVQEHHCSHCYHPEENNNQQPNHATTNALHSNQFAAGSIAYSGWMAQSLRLKIEV</sequence>
<dbReference type="EMBL" id="GBRH01214094">
    <property type="protein sequence ID" value="JAD83801.1"/>
    <property type="molecule type" value="Transcribed_RNA"/>
</dbReference>
<proteinExistence type="predicted"/>
<feature type="region of interest" description="Disordered" evidence="1">
    <location>
        <begin position="1"/>
        <end position="46"/>
    </location>
</feature>
<reference evidence="2" key="1">
    <citation type="submission" date="2014-09" db="EMBL/GenBank/DDBJ databases">
        <authorList>
            <person name="Magalhaes I.L.F."/>
            <person name="Oliveira U."/>
            <person name="Santos F.R."/>
            <person name="Vidigal T.H.D.A."/>
            <person name="Brescovit A.D."/>
            <person name="Santos A.J."/>
        </authorList>
    </citation>
    <scope>NUCLEOTIDE SEQUENCE</scope>
    <source>
        <tissue evidence="2">Shoot tissue taken approximately 20 cm above the soil surface</tissue>
    </source>
</reference>
<evidence type="ECO:0000256" key="1">
    <source>
        <dbReference type="SAM" id="MobiDB-lite"/>
    </source>
</evidence>
<feature type="compositionally biased region" description="Polar residues" evidence="1">
    <location>
        <begin position="33"/>
        <end position="46"/>
    </location>
</feature>
<feature type="compositionally biased region" description="Polar residues" evidence="1">
    <location>
        <begin position="1"/>
        <end position="13"/>
    </location>
</feature>
<feature type="compositionally biased region" description="Basic and acidic residues" evidence="1">
    <location>
        <begin position="20"/>
        <end position="32"/>
    </location>
</feature>
<dbReference type="AlphaFoldDB" id="A0A0A9D7J5"/>
<reference evidence="2" key="2">
    <citation type="journal article" date="2015" name="Data Brief">
        <title>Shoot transcriptome of the giant reed, Arundo donax.</title>
        <authorList>
            <person name="Barrero R.A."/>
            <person name="Guerrero F.D."/>
            <person name="Moolhuijzen P."/>
            <person name="Goolsby J.A."/>
            <person name="Tidwell J."/>
            <person name="Bellgard S.E."/>
            <person name="Bellgard M.I."/>
        </authorList>
    </citation>
    <scope>NUCLEOTIDE SEQUENCE</scope>
    <source>
        <tissue evidence="2">Shoot tissue taken approximately 20 cm above the soil surface</tissue>
    </source>
</reference>
<protein>
    <submittedName>
        <fullName evidence="2">Uncharacterized protein</fullName>
    </submittedName>
</protein>
<organism evidence="2">
    <name type="scientific">Arundo donax</name>
    <name type="common">Giant reed</name>
    <name type="synonym">Donax arundinaceus</name>
    <dbReference type="NCBI Taxonomy" id="35708"/>
    <lineage>
        <taxon>Eukaryota</taxon>
        <taxon>Viridiplantae</taxon>
        <taxon>Streptophyta</taxon>
        <taxon>Embryophyta</taxon>
        <taxon>Tracheophyta</taxon>
        <taxon>Spermatophyta</taxon>
        <taxon>Magnoliopsida</taxon>
        <taxon>Liliopsida</taxon>
        <taxon>Poales</taxon>
        <taxon>Poaceae</taxon>
        <taxon>PACMAD clade</taxon>
        <taxon>Arundinoideae</taxon>
        <taxon>Arundineae</taxon>
        <taxon>Arundo</taxon>
    </lineage>
</organism>
<name>A0A0A9D7J5_ARUDO</name>
<accession>A0A0A9D7J5</accession>